<keyword evidence="3" id="KW-1185">Reference proteome</keyword>
<proteinExistence type="predicted"/>
<dbReference type="InterPro" id="IPR019734">
    <property type="entry name" value="TPR_rpt"/>
</dbReference>
<dbReference type="Proteomes" id="UP000215196">
    <property type="component" value="Chromosome 1"/>
</dbReference>
<evidence type="ECO:0000313" key="3">
    <source>
        <dbReference type="Proteomes" id="UP000215196"/>
    </source>
</evidence>
<dbReference type="RefSeq" id="WP_258454550.1">
    <property type="nucleotide sequence ID" value="NZ_LT906465.1"/>
</dbReference>
<reference evidence="2 3" key="1">
    <citation type="submission" date="2017-06" db="EMBL/GenBank/DDBJ databases">
        <authorList>
            <consortium name="Pathogen Informatics"/>
        </authorList>
    </citation>
    <scope>NUCLEOTIDE SEQUENCE [LARGE SCALE GENOMIC DNA]</scope>
    <source>
        <strain evidence="2 3">NCTC13490</strain>
    </source>
</reference>
<feature type="chain" id="PRO_5012082823" evidence="1">
    <location>
        <begin position="28"/>
        <end position="189"/>
    </location>
</feature>
<dbReference type="GO" id="GO:0016740">
    <property type="term" value="F:transferase activity"/>
    <property type="evidence" value="ECO:0007669"/>
    <property type="project" value="UniProtKB-KW"/>
</dbReference>
<dbReference type="InterPro" id="IPR011990">
    <property type="entry name" value="TPR-like_helical_dom_sf"/>
</dbReference>
<accession>A0A239X661</accession>
<dbReference type="SUPFAM" id="SSF48452">
    <property type="entry name" value="TPR-like"/>
    <property type="match status" value="1"/>
</dbReference>
<organism evidence="2 3">
    <name type="scientific">Chryseobacterium taklimakanense</name>
    <dbReference type="NCBI Taxonomy" id="536441"/>
    <lineage>
        <taxon>Bacteria</taxon>
        <taxon>Pseudomonadati</taxon>
        <taxon>Bacteroidota</taxon>
        <taxon>Flavobacteriia</taxon>
        <taxon>Flavobacteriales</taxon>
        <taxon>Weeksellaceae</taxon>
        <taxon>Chryseobacterium group</taxon>
        <taxon>Chryseobacterium</taxon>
    </lineage>
</organism>
<gene>
    <name evidence="2" type="ORF">SAMEA4412677_01015</name>
</gene>
<dbReference type="Gene3D" id="1.25.40.10">
    <property type="entry name" value="Tetratricopeptide repeat domain"/>
    <property type="match status" value="1"/>
</dbReference>
<evidence type="ECO:0000313" key="2">
    <source>
        <dbReference type="EMBL" id="SNV42029.1"/>
    </source>
</evidence>
<dbReference type="AlphaFoldDB" id="A0A239X661"/>
<dbReference type="EMBL" id="LT906465">
    <property type="protein sequence ID" value="SNV42029.1"/>
    <property type="molecule type" value="Genomic_DNA"/>
</dbReference>
<keyword evidence="1" id="KW-0732">Signal</keyword>
<evidence type="ECO:0000256" key="1">
    <source>
        <dbReference type="SAM" id="SignalP"/>
    </source>
</evidence>
<feature type="signal peptide" evidence="1">
    <location>
        <begin position="1"/>
        <end position="27"/>
    </location>
</feature>
<dbReference type="SMART" id="SM00028">
    <property type="entry name" value="TPR"/>
    <property type="match status" value="3"/>
</dbReference>
<name>A0A239X661_9FLAO</name>
<keyword evidence="2" id="KW-0808">Transferase</keyword>
<protein>
    <submittedName>
        <fullName evidence="2">Predicted O-linked N-acetylglucosamine transferase, SPINDLY family</fullName>
    </submittedName>
</protein>
<sequence length="189" mass="20750">MKFEMLANTKRVLMAAAFFGTVSLASAQTDKKETAAKAETAVTTQVAVQTTPEIEGLKKQVAANPKDAEALSKLAVAYQNASDWNNSLQTWLQISTLLPEWAPAYYSQGIAYQNLKNNESAKAAYEKYVTMVKPEEVEANKKNLAYAHFFIAYALFETDKNAAKTHIAKSLQYDPGNTDAQNLSQSLNG</sequence>
<dbReference type="KEGG" id="ctak:4412677_01015"/>